<accession>A0A6C0C7P0</accession>
<reference evidence="1" key="1">
    <citation type="journal article" date="2020" name="Nature">
        <title>Giant virus diversity and host interactions through global metagenomics.</title>
        <authorList>
            <person name="Schulz F."/>
            <person name="Roux S."/>
            <person name="Paez-Espino D."/>
            <person name="Jungbluth S."/>
            <person name="Walsh D.A."/>
            <person name="Denef V.J."/>
            <person name="McMahon K.D."/>
            <person name="Konstantinidis K.T."/>
            <person name="Eloe-Fadrosh E.A."/>
            <person name="Kyrpides N.C."/>
            <person name="Woyke T."/>
        </authorList>
    </citation>
    <scope>NUCLEOTIDE SEQUENCE</scope>
    <source>
        <strain evidence="1">GVMAG-M-3300020192-26</strain>
    </source>
</reference>
<proteinExistence type="predicted"/>
<evidence type="ECO:0000313" key="1">
    <source>
        <dbReference type="EMBL" id="QHT00092.1"/>
    </source>
</evidence>
<sequence>MNEYWYVQCDVDANLSKSLDITLNGRILVCSSSASANLSKSLDITLNERILVCSM</sequence>
<dbReference type="EMBL" id="MN739352">
    <property type="protein sequence ID" value="QHT00092.1"/>
    <property type="molecule type" value="Genomic_DNA"/>
</dbReference>
<name>A0A6C0C7P0_9ZZZZ</name>
<organism evidence="1">
    <name type="scientific">viral metagenome</name>
    <dbReference type="NCBI Taxonomy" id="1070528"/>
    <lineage>
        <taxon>unclassified sequences</taxon>
        <taxon>metagenomes</taxon>
        <taxon>organismal metagenomes</taxon>
    </lineage>
</organism>
<protein>
    <submittedName>
        <fullName evidence="1">Uncharacterized protein</fullName>
    </submittedName>
</protein>
<dbReference type="AlphaFoldDB" id="A0A6C0C7P0"/>